<accession>A0A2U8UPB9</accession>
<dbReference type="EMBL" id="MH155870">
    <property type="protein sequence ID" value="AWN05321.1"/>
    <property type="molecule type" value="Genomic_DNA"/>
</dbReference>
<dbReference type="KEGG" id="vg:80019319"/>
<dbReference type="Proteomes" id="UP000247188">
    <property type="component" value="Segment"/>
</dbReference>
<gene>
    <name evidence="2" type="primary">99</name>
    <name evidence="2" type="ORF">SEA_IBANTIK_99</name>
</gene>
<reference evidence="3" key="1">
    <citation type="submission" date="2018-04" db="EMBL/GenBank/DDBJ databases">
        <authorList>
            <person name="Go L.Y."/>
            <person name="Mitchell J.A."/>
        </authorList>
    </citation>
    <scope>NUCLEOTIDE SEQUENCE [LARGE SCALE GENOMIC DNA]</scope>
</reference>
<protein>
    <submittedName>
        <fullName evidence="2">Uncharacterized protein</fullName>
    </submittedName>
</protein>
<organism evidence="2 3">
    <name type="scientific">Streptomyces phage Ibantik</name>
    <dbReference type="NCBI Taxonomy" id="2182397"/>
    <lineage>
        <taxon>Viruses</taxon>
        <taxon>Duplodnaviria</taxon>
        <taxon>Heunggongvirae</taxon>
        <taxon>Uroviricota</taxon>
        <taxon>Caudoviricetes</taxon>
        <taxon>Ibantikvirus</taxon>
        <taxon>Ibantikvirus ibantik</taxon>
    </lineage>
</organism>
<sequence length="69" mass="8051">MSVTLNKASDKSPYGGNPGTTYKKTPDGRVSELELMFRRYDNGGRVSREWAYYLRNNDLRELQGFYRHS</sequence>
<name>A0A2U8UPB9_9CAUD</name>
<keyword evidence="3" id="KW-1185">Reference proteome</keyword>
<dbReference type="GeneID" id="80019319"/>
<evidence type="ECO:0000313" key="2">
    <source>
        <dbReference type="EMBL" id="AWN05321.1"/>
    </source>
</evidence>
<evidence type="ECO:0000313" key="3">
    <source>
        <dbReference type="Proteomes" id="UP000247188"/>
    </source>
</evidence>
<dbReference type="RefSeq" id="YP_010754721.1">
    <property type="nucleotide sequence ID" value="NC_073462.1"/>
</dbReference>
<proteinExistence type="predicted"/>
<evidence type="ECO:0000256" key="1">
    <source>
        <dbReference type="SAM" id="MobiDB-lite"/>
    </source>
</evidence>
<feature type="region of interest" description="Disordered" evidence="1">
    <location>
        <begin position="1"/>
        <end position="27"/>
    </location>
</feature>